<dbReference type="GeneID" id="9523163"/>
<evidence type="ECO:0000313" key="3">
    <source>
        <dbReference type="Proteomes" id="UP000008866"/>
    </source>
</evidence>
<organism evidence="2 3">
    <name type="scientific">Arthroderma benhamiae (strain ATCC MYA-4681 / CBS 112371)</name>
    <name type="common">Trichophyton mentagrophytes</name>
    <dbReference type="NCBI Taxonomy" id="663331"/>
    <lineage>
        <taxon>Eukaryota</taxon>
        <taxon>Fungi</taxon>
        <taxon>Dikarya</taxon>
        <taxon>Ascomycota</taxon>
        <taxon>Pezizomycotina</taxon>
        <taxon>Eurotiomycetes</taxon>
        <taxon>Eurotiomycetidae</taxon>
        <taxon>Onygenales</taxon>
        <taxon>Arthrodermataceae</taxon>
        <taxon>Trichophyton</taxon>
    </lineage>
</organism>
<dbReference type="Proteomes" id="UP000008866">
    <property type="component" value="Unassembled WGS sequence"/>
</dbReference>
<evidence type="ECO:0000313" key="2">
    <source>
        <dbReference type="EMBL" id="EFE32443.1"/>
    </source>
</evidence>
<feature type="region of interest" description="Disordered" evidence="1">
    <location>
        <begin position="1"/>
        <end position="95"/>
    </location>
</feature>
<dbReference type="RefSeq" id="XP_003013083.1">
    <property type="nucleotide sequence ID" value="XM_003013037.1"/>
</dbReference>
<proteinExistence type="predicted"/>
<protein>
    <submittedName>
        <fullName evidence="2">Uncharacterized protein</fullName>
    </submittedName>
</protein>
<feature type="compositionally biased region" description="Basic residues" evidence="1">
    <location>
        <begin position="17"/>
        <end position="36"/>
    </location>
</feature>
<keyword evidence="3" id="KW-1185">Reference proteome</keyword>
<dbReference type="KEGG" id="abe:ARB_00628"/>
<dbReference type="EMBL" id="ABSU01000015">
    <property type="protein sequence ID" value="EFE32443.1"/>
    <property type="molecule type" value="Genomic_DNA"/>
</dbReference>
<gene>
    <name evidence="2" type="ORF">ARB_00628</name>
</gene>
<dbReference type="HOGENOM" id="CLU_2372352_0_0_1"/>
<reference evidence="3" key="1">
    <citation type="journal article" date="2011" name="Genome Biol.">
        <title>Comparative and functional genomics provide insights into the pathogenicity of dermatophytic fungi.</title>
        <authorList>
            <person name="Burmester A."/>
            <person name="Shelest E."/>
            <person name="Gloeckner G."/>
            <person name="Heddergott C."/>
            <person name="Schindler S."/>
            <person name="Staib P."/>
            <person name="Heidel A."/>
            <person name="Felder M."/>
            <person name="Petzold A."/>
            <person name="Szafranski K."/>
            <person name="Feuermann M."/>
            <person name="Pedruzzi I."/>
            <person name="Priebe S."/>
            <person name="Groth M."/>
            <person name="Winkler R."/>
            <person name="Li W."/>
            <person name="Kniemeyer O."/>
            <person name="Schroeckh V."/>
            <person name="Hertweck C."/>
            <person name="Hube B."/>
            <person name="White T.C."/>
            <person name="Platzer M."/>
            <person name="Guthke R."/>
            <person name="Heitman J."/>
            <person name="Woestemeyer J."/>
            <person name="Zipfel P.F."/>
            <person name="Monod M."/>
            <person name="Brakhage A.A."/>
        </authorList>
    </citation>
    <scope>NUCLEOTIDE SEQUENCE [LARGE SCALE GENOMIC DNA]</scope>
    <source>
        <strain evidence="3">ATCC MYA-4681 / CBS 112371</strain>
    </source>
</reference>
<sequence>MSYTVSIRAEADERASRERRKKKKKKKEQPTYHRRSQPPIHPSHHQSDSRHRPFNLSKPDPQPIPSHHSPFSPLKKKEKQGIKKKRKEKERKEKK</sequence>
<name>D4AWR2_ARTBC</name>
<accession>D4AWR2</accession>
<feature type="compositionally biased region" description="Basic residues" evidence="1">
    <location>
        <begin position="74"/>
        <end position="95"/>
    </location>
</feature>
<comment type="caution">
    <text evidence="2">The sequence shown here is derived from an EMBL/GenBank/DDBJ whole genome shotgun (WGS) entry which is preliminary data.</text>
</comment>
<dbReference type="AlphaFoldDB" id="D4AWR2"/>
<evidence type="ECO:0000256" key="1">
    <source>
        <dbReference type="SAM" id="MobiDB-lite"/>
    </source>
</evidence>